<proteinExistence type="predicted"/>
<feature type="region of interest" description="Disordered" evidence="2">
    <location>
        <begin position="1111"/>
        <end position="1166"/>
    </location>
</feature>
<dbReference type="InterPro" id="IPR052957">
    <property type="entry name" value="Auxin_embryo_med"/>
</dbReference>
<dbReference type="NCBIfam" id="NF047352">
    <property type="entry name" value="P_loop_sacsin"/>
    <property type="match status" value="1"/>
</dbReference>
<gene>
    <name evidence="4" type="ORF">U9M48_010874</name>
</gene>
<keyword evidence="5" id="KW-1185">Reference proteome</keyword>
<dbReference type="FunFam" id="3.30.565.10:FF:000105">
    <property type="entry name" value="Histidine kinase-DNA gyrase B-and HSP90-like ATPase family protein"/>
    <property type="match status" value="1"/>
</dbReference>
<dbReference type="Pfam" id="PF13020">
    <property type="entry name" value="NOV_C"/>
    <property type="match status" value="1"/>
</dbReference>
<dbReference type="GO" id="GO:0005634">
    <property type="term" value="C:nucleus"/>
    <property type="evidence" value="ECO:0007669"/>
    <property type="project" value="TreeGrafter"/>
</dbReference>
<dbReference type="GO" id="GO:0048364">
    <property type="term" value="P:root development"/>
    <property type="evidence" value="ECO:0007669"/>
    <property type="project" value="TreeGrafter"/>
</dbReference>
<feature type="compositionally biased region" description="Polar residues" evidence="2">
    <location>
        <begin position="1111"/>
        <end position="1121"/>
    </location>
</feature>
<dbReference type="InterPro" id="IPR024975">
    <property type="entry name" value="NOV_C"/>
</dbReference>
<dbReference type="SUPFAM" id="SSF55874">
    <property type="entry name" value="ATPase domain of HSP90 chaperone/DNA topoisomerase II/histidine kinase"/>
    <property type="match status" value="1"/>
</dbReference>
<protein>
    <recommendedName>
        <fullName evidence="3">Protein NO VEIN C-terminal domain-containing protein</fullName>
    </recommendedName>
</protein>
<organism evidence="4 5">
    <name type="scientific">Paspalum notatum var. saurae</name>
    <dbReference type="NCBI Taxonomy" id="547442"/>
    <lineage>
        <taxon>Eukaryota</taxon>
        <taxon>Viridiplantae</taxon>
        <taxon>Streptophyta</taxon>
        <taxon>Embryophyta</taxon>
        <taxon>Tracheophyta</taxon>
        <taxon>Spermatophyta</taxon>
        <taxon>Magnoliopsida</taxon>
        <taxon>Liliopsida</taxon>
        <taxon>Poales</taxon>
        <taxon>Poaceae</taxon>
        <taxon>PACMAD clade</taxon>
        <taxon>Panicoideae</taxon>
        <taxon>Andropogonodae</taxon>
        <taxon>Paspaleae</taxon>
        <taxon>Paspalinae</taxon>
        <taxon>Paspalum</taxon>
    </lineage>
</organism>
<name>A0AAQ3SU93_PASNO</name>
<evidence type="ECO:0000256" key="2">
    <source>
        <dbReference type="SAM" id="MobiDB-lite"/>
    </source>
</evidence>
<dbReference type="EMBL" id="CP144746">
    <property type="protein sequence ID" value="WVZ60915.1"/>
    <property type="molecule type" value="Genomic_DNA"/>
</dbReference>
<dbReference type="InterPro" id="IPR036890">
    <property type="entry name" value="HATPase_C_sf"/>
</dbReference>
<dbReference type="Proteomes" id="UP001341281">
    <property type="component" value="Chromosome 02"/>
</dbReference>
<reference evidence="4 5" key="1">
    <citation type="submission" date="2024-02" db="EMBL/GenBank/DDBJ databases">
        <title>High-quality chromosome-scale genome assembly of Pensacola bahiagrass (Paspalum notatum Flugge var. saurae).</title>
        <authorList>
            <person name="Vega J.M."/>
            <person name="Podio M."/>
            <person name="Orjuela J."/>
            <person name="Siena L.A."/>
            <person name="Pessino S.C."/>
            <person name="Combes M.C."/>
            <person name="Mariac C."/>
            <person name="Albertini E."/>
            <person name="Pupilli F."/>
            <person name="Ortiz J.P.A."/>
            <person name="Leblanc O."/>
        </authorList>
    </citation>
    <scope>NUCLEOTIDE SEQUENCE [LARGE SCALE GENOMIC DNA]</scope>
    <source>
        <strain evidence="4">R1</strain>
        <tissue evidence="4">Leaf</tissue>
    </source>
</reference>
<accession>A0AAQ3SU93</accession>
<dbReference type="Gene3D" id="3.30.565.10">
    <property type="entry name" value="Histidine kinase-like ATPase, C-terminal domain"/>
    <property type="match status" value="1"/>
</dbReference>
<dbReference type="GO" id="GO:0009793">
    <property type="term" value="P:embryo development ending in seed dormancy"/>
    <property type="evidence" value="ECO:0007669"/>
    <property type="project" value="TreeGrafter"/>
</dbReference>
<feature type="region of interest" description="Disordered" evidence="2">
    <location>
        <begin position="77"/>
        <end position="136"/>
    </location>
</feature>
<feature type="compositionally biased region" description="Low complexity" evidence="2">
    <location>
        <begin position="104"/>
        <end position="126"/>
    </location>
</feature>
<sequence length="2620" mass="293753">MSRRDHNQWPRPAHGYDPRNLAAQWYGAPSMPFPDPGAVPLHGMNPFGFAPNPQYALFNNLLAQNPAAALAPYHQLQQQQQARHFPPHAYHQTPTSNIERRPTKPAAAATSAAADTPATTPAQTQQQPPPSRNQQAVLDRAQAAARQARDEFVKSGEGVTGWKVAQAVLVALKVDSWGSLGVQLQDVPLLRDLFVIEGKVNAFIHCYVAARKIVTVYDLEVEICNNEGVGRFEELGLGPFLQHQLVAHYFSVPADLSMAPKLCSEEIINALRKFVDNSKKKITVEDFLDYLAKQKSVSGKEKLGVRVQSLGLLISFLRQARRTEASSVKLLGNTSGSGDSSREKDLLKNTRFHTHKQALDKRFNSLTNRIKQLPGINKHIHFDSTDGETDNGTSSEDDKFDDNGSKNGCSALDNKGGDKRVNSCPYPSKTEEMERLGLKSEISKKPTLESNKARESGKKGNLTEKRKFEENASPSSSCKLTKKQKKLQTHEASPNCFLSIGKLENFTTTWKETCREHPVQQVLEMLANYYGRTQSEQKKIIKFCSQYPGIGLLNVAVKSMGCGLLDSLYDVIQLSRENNVSSSPRPNTTTEVMEIEPPSKGNASCINGANNMSEDKETGHSVDSLSLYLLLFWHSIIVLLLATNIWPFFIFPFVHADVAIEAVIRKITEYIESNSQVSDDVALQVRALNNCETWVATQFSVNQFNALGHGTFLEFLEKHCHQFPTALRSFFRGGTCDSSSLEVSLSQHQIEVLLSQAENNRLEDGDLSEDSFDMLLKRQFPSISLNVVQDKSGEGLPGYIRKRKNIETKSLKFSISLLEKQWSGTSPGRHENADGLGNDVAEQSYYCGTVCSQEAINCLLRAPLLSDLHFWSHWDLLFAPTLGSFANWLLKTGPIQELSCIVTTNGRFIRVDPSVTVDQFLEAIIQRSPFQVAVKLLSLLYIYNGSSNTPMSLLKCYAQRAINLIVDNNKDLMSVSSENKAFMPEKPHNLSSEGSTCFADRFHERSQLSSARTIKSESLPNLDDAVHSIAKFVLDCLGHLPSEFRSLAADILLAGLRVVTKNCYAVMLHVATEDWQLCMLHDIGLSLGVAEWVEDCRRLCLTEEDHVQTEMHSSAKLTSVASEGEKHGNSSGDGVMDERRKSSPGTNDGVGMDNKDNKVLNRIGTDPDITKLHTNKSSVTGETNLAEASLVIETIRREEFGLDQALSYTENSLLKKQHARLGRALHCLSQELYSQDSHLLLELVQNADDNTYPEAVEPTLAFILQENGIVVLNNERGFSAENIRALCDIGNSTKKGSNQGYIGNKGIGFKSVFRVTDAPEIHSNGFHVKFDITHGQIGFVLPTAVPPYDTTSFSRMLSVETAEDTLSLWNTCILLPFRSKFRDGTGMCSIVSMFSDLHPSLLLFLHRLKCIKFKNLLDDTLTVMKREALGDGIVRISHGIETMSWLVVSKRLQGTIVRQDVCTTEIAVAFTLLETEKGNYEPYLKQQPVFAFLPLRNYGLKFILQGDFVLPSSREEVDADSAWNQWLLSEFPSLFVSALESFSALPCFQRWPGKAVTAFLSFIPLAGEVHGFFSQLPHLILSKLRLTRCMFLDGSNLQWVYPCNTLRGWDEQTKMLLSDGLLQEHLGLGYLSKDIVVSDNLSRALEVAFRTFQFYTVIFELCNLEKEEIVSELRKRPIFLTNHGYKCPADEPIHFGKHYGNSVDVGRLLRNVEIDWIELDSSYLMLHGSDSSPFKLEKWRRFFEEMGVTDFVQVVKVEKKSSQIDSFLGGGHSLADVSAKPCTVCDWESPELSRILSTFSSKRCRENCVYLLEILDRFWDDYYSTKARIITKATHCGENRTVESSFLKCIQSFKWIASSMDEDLHYGIDLFYDSENVRSLFGSVAPYAVPQVASSSLRMDIGFKTEVSYCDAMMVLKSWITSQIPFSASMSQMCKFYTFLSEGVADSKIDVKREFLSSPSIFTPLQRPRSSEVVPGKFLPPEDLYWNDPTGCSEITEEFVATKDKSIFPRRMLSVAYPNLCEFFIESCGVPKVPTASNYVEMLLRLSTAALPSQAARHVFRVFVRWANDLHSESPKMLNDILYLKESLHKLETTILPTSVDKWVSLHPSFGLVCWVDDDELKQQFKNSSDVNFVQFGDLSFDDKQILYGRVAALMKSLGIQALSKVVYREAIFYGTSDNREKVSLICWLLPYMQRYIYKLHKDAYISFQKNEIMKLSNLQLVVVDKLFHKYVLKGLESSSKKRIKCYSLLQGNTLYTTQDADSHSVFLELSRIFFDGSPDLHFANFLHMIKTMAESGTSAEQLESFIINNQNVPELPEHEAVWSFSSLSAPNQGAVNQGVDPQGAEFETACEFNAPNHQKAPVVASSWPLNHWRTAPIFRTPFINHDAYMQEAKANTAGPSSELNMAALSGHNEDTLLSVDLDEDWIIEENARSETTLLGDSTAAILDGPQMVMSVDPSDAPAYLNLEAGSSSPTVHVELTHFNEKLANHKLPTDASQLKTGRLGEAVVHKYIAKQLGSNNVRWVNEEIETGLPYDIVITHTEGHKEYVEVKATVSSRKDWFDVTPREWQFSLEKGDSFNIARVVFSGKKATIEILKNPYKLYKQKALRLGLLISRRDNI</sequence>
<dbReference type="PANTHER" id="PTHR32387">
    <property type="entry name" value="WU:FJ29H11"/>
    <property type="match status" value="1"/>
</dbReference>
<feature type="compositionally biased region" description="Low complexity" evidence="2">
    <location>
        <begin position="77"/>
        <end position="89"/>
    </location>
</feature>
<feature type="compositionally biased region" description="Basic and acidic residues" evidence="2">
    <location>
        <begin position="429"/>
        <end position="470"/>
    </location>
</feature>
<feature type="region of interest" description="Disordered" evidence="2">
    <location>
        <begin position="330"/>
        <end position="351"/>
    </location>
</feature>
<feature type="domain" description="Protein NO VEIN C-terminal" evidence="3">
    <location>
        <begin position="2505"/>
        <end position="2593"/>
    </location>
</feature>
<evidence type="ECO:0000259" key="3">
    <source>
        <dbReference type="Pfam" id="PF13020"/>
    </source>
</evidence>
<evidence type="ECO:0000256" key="1">
    <source>
        <dbReference type="ARBA" id="ARBA00011738"/>
    </source>
</evidence>
<dbReference type="GO" id="GO:0010305">
    <property type="term" value="P:leaf vascular tissue pattern formation"/>
    <property type="evidence" value="ECO:0007669"/>
    <property type="project" value="TreeGrafter"/>
</dbReference>
<dbReference type="PANTHER" id="PTHR32387:SF0">
    <property type="entry name" value="PROTEIN NO VEIN"/>
    <property type="match status" value="1"/>
</dbReference>
<evidence type="ECO:0000313" key="4">
    <source>
        <dbReference type="EMBL" id="WVZ60915.1"/>
    </source>
</evidence>
<evidence type="ECO:0000313" key="5">
    <source>
        <dbReference type="Proteomes" id="UP001341281"/>
    </source>
</evidence>
<comment type="subunit">
    <text evidence="1">Homodimer.</text>
</comment>
<feature type="region of interest" description="Disordered" evidence="2">
    <location>
        <begin position="378"/>
        <end position="484"/>
    </location>
</feature>